<evidence type="ECO:0000313" key="1">
    <source>
        <dbReference type="EMBL" id="KKN78876.1"/>
    </source>
</evidence>
<reference evidence="1" key="1">
    <citation type="journal article" date="2015" name="Nature">
        <title>Complex archaea that bridge the gap between prokaryotes and eukaryotes.</title>
        <authorList>
            <person name="Spang A."/>
            <person name="Saw J.H."/>
            <person name="Jorgensen S.L."/>
            <person name="Zaremba-Niedzwiedzka K."/>
            <person name="Martijn J."/>
            <person name="Lind A.E."/>
            <person name="van Eijk R."/>
            <person name="Schleper C."/>
            <person name="Guy L."/>
            <person name="Ettema T.J."/>
        </authorList>
    </citation>
    <scope>NUCLEOTIDE SEQUENCE</scope>
</reference>
<dbReference type="InterPro" id="IPR013320">
    <property type="entry name" value="ConA-like_dom_sf"/>
</dbReference>
<evidence type="ECO:0008006" key="2">
    <source>
        <dbReference type="Google" id="ProtNLM"/>
    </source>
</evidence>
<sequence>MSIIVPNTRIYNPNEKFPFEYTQRYGIDRRHWSTQGLICFWLMNASAGNIITDLSGNGKTGTLQGTAPSWRVGQLGSAVDLPGTNEYISFASAIPEIAAGNDFSLSFWFIADTVAAQQQIFANTITAAVSRTTLSLVNDGEIKAGVFTGGATWGDSRASSTALSAGVLYNFVYTYAGVSGSTGKAYLNGVLQSGTDTPFTDSVTGLSIGRRNGNDLFLNAGLEIFSAYNRVLTQSEIVSLFREPLIMFKDPNRMLLGGFEAAAPPTGIPILRRRREGC</sequence>
<dbReference type="EMBL" id="LAZR01000256">
    <property type="protein sequence ID" value="KKN78876.1"/>
    <property type="molecule type" value="Genomic_DNA"/>
</dbReference>
<protein>
    <recommendedName>
        <fullName evidence="2">LamG-like jellyroll fold domain-containing protein</fullName>
    </recommendedName>
</protein>
<dbReference type="Gene3D" id="2.60.120.200">
    <property type="match status" value="1"/>
</dbReference>
<proteinExistence type="predicted"/>
<dbReference type="SUPFAM" id="SSF49899">
    <property type="entry name" value="Concanavalin A-like lectins/glucanases"/>
    <property type="match status" value="1"/>
</dbReference>
<dbReference type="Pfam" id="PF13385">
    <property type="entry name" value="Laminin_G_3"/>
    <property type="match status" value="1"/>
</dbReference>
<accession>A0A0F9VZP9</accession>
<comment type="caution">
    <text evidence="1">The sequence shown here is derived from an EMBL/GenBank/DDBJ whole genome shotgun (WGS) entry which is preliminary data.</text>
</comment>
<dbReference type="AlphaFoldDB" id="A0A0F9VZP9"/>
<gene>
    <name evidence="1" type="ORF">LCGC14_0346480</name>
</gene>
<name>A0A0F9VZP9_9ZZZZ</name>
<organism evidence="1">
    <name type="scientific">marine sediment metagenome</name>
    <dbReference type="NCBI Taxonomy" id="412755"/>
    <lineage>
        <taxon>unclassified sequences</taxon>
        <taxon>metagenomes</taxon>
        <taxon>ecological metagenomes</taxon>
    </lineage>
</organism>